<dbReference type="GO" id="GO:0004518">
    <property type="term" value="F:nuclease activity"/>
    <property type="evidence" value="ECO:0007669"/>
    <property type="project" value="UniProtKB-ARBA"/>
</dbReference>
<dbReference type="GO" id="GO:0003677">
    <property type="term" value="F:DNA binding"/>
    <property type="evidence" value="ECO:0007669"/>
    <property type="project" value="InterPro"/>
</dbReference>
<dbReference type="Proteomes" id="UP000727857">
    <property type="component" value="Unassembled WGS sequence"/>
</dbReference>
<accession>A0A940DFW3</accession>
<evidence type="ECO:0000259" key="1">
    <source>
        <dbReference type="Pfam" id="PF02739"/>
    </source>
</evidence>
<sequence length="67" mass="7474">MTKIILLDSNSLINRAYYALPPLENKQGVVTNAIFGYLSMLARLITDEAPTHIGAVFDLKAPTFRHK</sequence>
<dbReference type="EMBL" id="JADINF010000077">
    <property type="protein sequence ID" value="MBO8424020.1"/>
    <property type="molecule type" value="Genomic_DNA"/>
</dbReference>
<comment type="caution">
    <text evidence="2">The sequence shown here is derived from an EMBL/GenBank/DDBJ whole genome shotgun (WGS) entry which is preliminary data.</text>
</comment>
<name>A0A940DFW3_9FIRM</name>
<dbReference type="CDD" id="cd09859">
    <property type="entry name" value="PIN_53EXO"/>
    <property type="match status" value="1"/>
</dbReference>
<reference evidence="2" key="1">
    <citation type="submission" date="2020-10" db="EMBL/GenBank/DDBJ databases">
        <authorList>
            <person name="Gilroy R."/>
        </authorList>
    </citation>
    <scope>NUCLEOTIDE SEQUENCE</scope>
    <source>
        <strain evidence="2">517</strain>
    </source>
</reference>
<feature type="non-terminal residue" evidence="2">
    <location>
        <position position="67"/>
    </location>
</feature>
<dbReference type="InterPro" id="IPR020046">
    <property type="entry name" value="5-3_exonucl_a-hlix_arch_N"/>
</dbReference>
<dbReference type="Pfam" id="PF02739">
    <property type="entry name" value="5_3_exonuc_N"/>
    <property type="match status" value="1"/>
</dbReference>
<gene>
    <name evidence="2" type="ORF">IAB16_03270</name>
</gene>
<dbReference type="AlphaFoldDB" id="A0A940DFW3"/>
<evidence type="ECO:0000313" key="3">
    <source>
        <dbReference type="Proteomes" id="UP000727857"/>
    </source>
</evidence>
<proteinExistence type="predicted"/>
<dbReference type="Gene3D" id="3.40.50.1010">
    <property type="entry name" value="5'-nuclease"/>
    <property type="match status" value="1"/>
</dbReference>
<organism evidence="2 3">
    <name type="scientific">Candidatus Stercoripulliclostridium pullicola</name>
    <dbReference type="NCBI Taxonomy" id="2840953"/>
    <lineage>
        <taxon>Bacteria</taxon>
        <taxon>Bacillati</taxon>
        <taxon>Bacillota</taxon>
        <taxon>Clostridia</taxon>
        <taxon>Eubacteriales</taxon>
        <taxon>Candidatus Stercoripulliclostridium</taxon>
    </lineage>
</organism>
<reference evidence="2" key="2">
    <citation type="journal article" date="2021" name="PeerJ">
        <title>Extensive microbial diversity within the chicken gut microbiome revealed by metagenomics and culture.</title>
        <authorList>
            <person name="Gilroy R."/>
            <person name="Ravi A."/>
            <person name="Getino M."/>
            <person name="Pursley I."/>
            <person name="Horton D.L."/>
            <person name="Alikhan N.F."/>
            <person name="Baker D."/>
            <person name="Gharbi K."/>
            <person name="Hall N."/>
            <person name="Watson M."/>
            <person name="Adriaenssens E.M."/>
            <person name="Foster-Nyarko E."/>
            <person name="Jarju S."/>
            <person name="Secka A."/>
            <person name="Antonio M."/>
            <person name="Oren A."/>
            <person name="Chaudhuri R.R."/>
            <person name="La Ragione R."/>
            <person name="Hildebrand F."/>
            <person name="Pallen M.J."/>
        </authorList>
    </citation>
    <scope>NUCLEOTIDE SEQUENCE</scope>
    <source>
        <strain evidence="2">517</strain>
    </source>
</reference>
<dbReference type="GO" id="GO:0016788">
    <property type="term" value="F:hydrolase activity, acting on ester bonds"/>
    <property type="evidence" value="ECO:0007669"/>
    <property type="project" value="UniProtKB-ARBA"/>
</dbReference>
<evidence type="ECO:0000313" key="2">
    <source>
        <dbReference type="EMBL" id="MBO8424020.1"/>
    </source>
</evidence>
<feature type="domain" description="5'-3' exonuclease alpha-helical arch N-terminal" evidence="1">
    <location>
        <begin position="3"/>
        <end position="67"/>
    </location>
</feature>
<dbReference type="InterPro" id="IPR029060">
    <property type="entry name" value="PIN-like_dom_sf"/>
</dbReference>
<dbReference type="SUPFAM" id="SSF88723">
    <property type="entry name" value="PIN domain-like"/>
    <property type="match status" value="1"/>
</dbReference>
<protein>
    <recommendedName>
        <fullName evidence="1">5'-3' exonuclease alpha-helical arch N-terminal domain-containing protein</fullName>
    </recommendedName>
</protein>